<feature type="region of interest" description="Disordered" evidence="1">
    <location>
        <begin position="298"/>
        <end position="336"/>
    </location>
</feature>
<protein>
    <recommendedName>
        <fullName evidence="4">DUF3150 domain-containing protein</fullName>
    </recommendedName>
</protein>
<organism evidence="2 3">
    <name type="scientific">Thiohalospira halophila DSM 15071</name>
    <dbReference type="NCBI Taxonomy" id="1123397"/>
    <lineage>
        <taxon>Bacteria</taxon>
        <taxon>Pseudomonadati</taxon>
        <taxon>Pseudomonadota</taxon>
        <taxon>Gammaproteobacteria</taxon>
        <taxon>Thiohalospirales</taxon>
        <taxon>Thiohalospiraceae</taxon>
        <taxon>Thiohalospira</taxon>
    </lineage>
</organism>
<dbReference type="InterPro" id="IPR021496">
    <property type="entry name" value="DUF3150"/>
</dbReference>
<sequence length="347" mass="38297">MSHTYSTYEEVLQDVSCVMLDSAIWSGRKKLRPEDLRISGGELPPEEVASLGSKKTIDPSHLRPFHRLRKQAERKLSEYGTRFLGGYAVPREKVDQLAGELEDIKREFDVAKHDLIDNYARLVDEWVAEYPAWEQAIRSAVAPVSEVERGMSFHFRVFNIQPASDDVHATDGLLEAVQGLDGGLLQDVAREADDWWERSLSGKTSVGQRALRPLKDIREKLSGWTFVAEWPQPLVDQIDAVLEQMPKTGSVEDPQLSELHGLALLLSRADKAKAHAQEVLRSGPQSLAPSGFDYGAMLASGSDLADEGNPVPASQPDPAPQPAPAPASAPAPVAETVEEVEELDWFF</sequence>
<dbReference type="OrthoDB" id="8900573at2"/>
<dbReference type="STRING" id="1123397.SAMN05660831_00107"/>
<name>A0A1I1NCX9_9GAMM</name>
<accession>A0A1I1NCX9</accession>
<dbReference type="RefSeq" id="WP_093426805.1">
    <property type="nucleotide sequence ID" value="NZ_FOMJ01000001.1"/>
</dbReference>
<evidence type="ECO:0008006" key="4">
    <source>
        <dbReference type="Google" id="ProtNLM"/>
    </source>
</evidence>
<evidence type="ECO:0000256" key="1">
    <source>
        <dbReference type="SAM" id="MobiDB-lite"/>
    </source>
</evidence>
<gene>
    <name evidence="2" type="ORF">SAMN05660831_00107</name>
</gene>
<evidence type="ECO:0000313" key="3">
    <source>
        <dbReference type="Proteomes" id="UP000198611"/>
    </source>
</evidence>
<dbReference type="AlphaFoldDB" id="A0A1I1NCX9"/>
<feature type="compositionally biased region" description="Pro residues" evidence="1">
    <location>
        <begin position="313"/>
        <end position="329"/>
    </location>
</feature>
<dbReference type="Pfam" id="PF11348">
    <property type="entry name" value="DUF3150"/>
    <property type="match status" value="1"/>
</dbReference>
<evidence type="ECO:0000313" key="2">
    <source>
        <dbReference type="EMBL" id="SFC92643.1"/>
    </source>
</evidence>
<keyword evidence="3" id="KW-1185">Reference proteome</keyword>
<proteinExistence type="predicted"/>
<dbReference type="Proteomes" id="UP000198611">
    <property type="component" value="Unassembled WGS sequence"/>
</dbReference>
<dbReference type="EMBL" id="FOMJ01000001">
    <property type="protein sequence ID" value="SFC92643.1"/>
    <property type="molecule type" value="Genomic_DNA"/>
</dbReference>
<reference evidence="2 3" key="1">
    <citation type="submission" date="2016-10" db="EMBL/GenBank/DDBJ databases">
        <authorList>
            <person name="de Groot N.N."/>
        </authorList>
    </citation>
    <scope>NUCLEOTIDE SEQUENCE [LARGE SCALE GENOMIC DNA]</scope>
    <source>
        <strain evidence="2 3">HL3</strain>
    </source>
</reference>